<keyword evidence="3" id="KW-1185">Reference proteome</keyword>
<dbReference type="SUPFAM" id="SSF51679">
    <property type="entry name" value="Bacterial luciferase-like"/>
    <property type="match status" value="1"/>
</dbReference>
<protein>
    <submittedName>
        <fullName evidence="2">Flavin-dependent oxygenase, PedJ-like protein</fullName>
    </submittedName>
</protein>
<sequence>MNNINNKIITNLNLKKILTENNFLENKFKINFSIMFFSDVRKNIHNKKKYDFMRDATIFADSENFTAIYIPERHFHKYGSIYANPAVIAAYLIPQTHNIRFRTAGISLPLHNPIEIVEWWAINDILSNGRIDLGFGSGWNKTDFIFAPNNYENRKSICTKNISKVQKLWRGEEVLFLDSDKKQIPVITYPRPYQSDIKIWLLVTQNDEGFIYAGKKGYNIFTMLYGNDLNTMKNKIILYRNSRKSAGLNPDDGIVTLMLHTLLLEKNTQVEKAVKDPFMKYIKNLMEAHLKAAIDQKRGKPLNNIEKEKILEYSYQRYFKTSALFGTVDEGINIVNKAISIGINEIACLIDFGVDYSIVMKSLLYLKKLMNNYQ</sequence>
<dbReference type="EMBL" id="CP003468">
    <property type="protein sequence ID" value="AGS06822.1"/>
    <property type="molecule type" value="Genomic_DNA"/>
</dbReference>
<dbReference type="STRING" id="669502.SSDC_00645"/>
<dbReference type="Proteomes" id="UP000015216">
    <property type="component" value="Chromosome"/>
</dbReference>
<dbReference type="Pfam" id="PF00296">
    <property type="entry name" value="Bac_luciferase"/>
    <property type="match status" value="1"/>
</dbReference>
<evidence type="ECO:0000313" key="3">
    <source>
        <dbReference type="Proteomes" id="UP000015216"/>
    </source>
</evidence>
<dbReference type="GO" id="GO:0005829">
    <property type="term" value="C:cytosol"/>
    <property type="evidence" value="ECO:0007669"/>
    <property type="project" value="TreeGrafter"/>
</dbReference>
<dbReference type="Gene3D" id="3.20.20.30">
    <property type="entry name" value="Luciferase-like domain"/>
    <property type="match status" value="1"/>
</dbReference>
<dbReference type="InterPro" id="IPR011251">
    <property type="entry name" value="Luciferase-like_dom"/>
</dbReference>
<dbReference type="GO" id="GO:0016705">
    <property type="term" value="F:oxidoreductase activity, acting on paired donors, with incorporation or reduction of molecular oxygen"/>
    <property type="evidence" value="ECO:0007669"/>
    <property type="project" value="InterPro"/>
</dbReference>
<dbReference type="KEGG" id="ssdc:SSDC_00645"/>
<dbReference type="NCBIfam" id="TIGR04020">
    <property type="entry name" value="seco_metab_LLM"/>
    <property type="match status" value="1"/>
</dbReference>
<dbReference type="PANTHER" id="PTHR30137:SF6">
    <property type="entry name" value="LUCIFERASE-LIKE MONOOXYGENASE"/>
    <property type="match status" value="1"/>
</dbReference>
<dbReference type="PANTHER" id="PTHR30137">
    <property type="entry name" value="LUCIFERASE-LIKE MONOOXYGENASE"/>
    <property type="match status" value="1"/>
</dbReference>
<dbReference type="eggNOG" id="COG2141">
    <property type="taxonomic scope" value="Bacteria"/>
</dbReference>
<dbReference type="InterPro" id="IPR036661">
    <property type="entry name" value="Luciferase-like_sf"/>
</dbReference>
<gene>
    <name evidence="2" type="primary">dipQ</name>
    <name evidence="2" type="ORF">SSDC_00645</name>
</gene>
<dbReference type="GeneID" id="301552997"/>
<dbReference type="HOGENOM" id="CLU_027853_3_5_4"/>
<evidence type="ECO:0000313" key="2">
    <source>
        <dbReference type="EMBL" id="AGS06822.1"/>
    </source>
</evidence>
<accession>S5R0X7</accession>
<dbReference type="RefSeq" id="WP_020915397.1">
    <property type="nucleotide sequence ID" value="NC_021885.1"/>
</dbReference>
<dbReference type="PATRIC" id="fig|669502.6.peg.126"/>
<evidence type="ECO:0000259" key="1">
    <source>
        <dbReference type="Pfam" id="PF00296"/>
    </source>
</evidence>
<dbReference type="AlphaFoldDB" id="S5R0X7"/>
<name>S5R0X7_9PROT</name>
<dbReference type="InterPro" id="IPR050766">
    <property type="entry name" value="Bact_Lucif_Oxidored"/>
</dbReference>
<reference evidence="2 3" key="1">
    <citation type="journal article" date="2013" name="Curr. Biol.">
        <title>Defensive bacteriome symbiont with a drastically reduced genome.</title>
        <authorList>
            <person name="Nakabachi A."/>
            <person name="Ueoka R."/>
            <person name="Oshima K."/>
            <person name="Teta R."/>
            <person name="Mangoni A."/>
            <person name="Gurgui M."/>
            <person name="Oldham N.J."/>
            <person name="van Echten-Deckert G."/>
            <person name="Okamura K."/>
            <person name="Yamamoto K."/>
            <person name="Inoue H."/>
            <person name="Ohkuma M."/>
            <person name="Hongoh Y."/>
            <person name="Miyagishima S.Y."/>
            <person name="Hattori M."/>
            <person name="Piel J."/>
            <person name="Fukatsu T."/>
        </authorList>
    </citation>
    <scope>NUCLEOTIDE SEQUENCE [LARGE SCALE GENOMIC DNA]</scope>
    <source>
        <strain evidence="2 3">DC</strain>
    </source>
</reference>
<feature type="domain" description="Luciferase-like" evidence="1">
    <location>
        <begin position="31"/>
        <end position="302"/>
    </location>
</feature>
<dbReference type="InterPro" id="IPR024011">
    <property type="entry name" value="Biosynth_lucif-like_mOase_dom"/>
</dbReference>
<proteinExistence type="predicted"/>
<organism evidence="2 3">
    <name type="scientific">Candidatus Profftella armatura</name>
    <dbReference type="NCBI Taxonomy" id="669502"/>
    <lineage>
        <taxon>Bacteria</taxon>
        <taxon>Pseudomonadati</taxon>
        <taxon>Pseudomonadota</taxon>
        <taxon>Betaproteobacteria</taxon>
        <taxon>Candidatus Profftella</taxon>
    </lineage>
</organism>
<dbReference type="OrthoDB" id="7239898at2"/>